<evidence type="ECO:0000256" key="2">
    <source>
        <dbReference type="ARBA" id="ARBA00022679"/>
    </source>
</evidence>
<evidence type="ECO:0000256" key="1">
    <source>
        <dbReference type="ARBA" id="ARBA00022676"/>
    </source>
</evidence>
<name>A0A3N4MA97_9BACT</name>
<dbReference type="Proteomes" id="UP000279089">
    <property type="component" value="Unassembled WGS sequence"/>
</dbReference>
<sequence>MKILVLPKYHEEGSSSRYRYYNYREYFKQSGDMLFFLPLLYNGYVDDLYKKKNKLKRVAGMAYGILYRAAYLLAKRSRFDLLIIEKELFTYCPGFIEQLLLGKTAYVLDFDDNITARYLHHPLLKKILGGKISTLAEKAALVTAGNHWYGSIFSRTTRLKYLPTVVFFDRYQAQPAGLEKSTKPVSIVWIGSPGTARYLTLLEKILASLASDHNIELVVIGANIQIPNIPMRTLQWSAATEAEELSKCHIGIMPLEDTLWEKGKCGFKLIQYMAAGLPVVGSPLPANLEIITEETGFIANDLQEWGEHLSLLINSPELRETMGQAGRKRVKEHYSYERWGPEFVKMIHAIDIRDHAKKQI</sequence>
<evidence type="ECO:0000313" key="4">
    <source>
        <dbReference type="Proteomes" id="UP000279089"/>
    </source>
</evidence>
<dbReference type="PANTHER" id="PTHR12526:SF629">
    <property type="entry name" value="TEICHURONIC ACID BIOSYNTHESIS GLYCOSYLTRANSFERASE TUAH-RELATED"/>
    <property type="match status" value="1"/>
</dbReference>
<dbReference type="Pfam" id="PF13692">
    <property type="entry name" value="Glyco_trans_1_4"/>
    <property type="match status" value="1"/>
</dbReference>
<dbReference type="PANTHER" id="PTHR12526">
    <property type="entry name" value="GLYCOSYLTRANSFERASE"/>
    <property type="match status" value="1"/>
</dbReference>
<organism evidence="3 4">
    <name type="scientific">Chitinophaga barathri</name>
    <dbReference type="NCBI Taxonomy" id="1647451"/>
    <lineage>
        <taxon>Bacteria</taxon>
        <taxon>Pseudomonadati</taxon>
        <taxon>Bacteroidota</taxon>
        <taxon>Chitinophagia</taxon>
        <taxon>Chitinophagales</taxon>
        <taxon>Chitinophagaceae</taxon>
        <taxon>Chitinophaga</taxon>
    </lineage>
</organism>
<dbReference type="GO" id="GO:0016757">
    <property type="term" value="F:glycosyltransferase activity"/>
    <property type="evidence" value="ECO:0007669"/>
    <property type="project" value="UniProtKB-KW"/>
</dbReference>
<dbReference type="EMBL" id="RMBX01000007">
    <property type="protein sequence ID" value="RPD40481.1"/>
    <property type="molecule type" value="Genomic_DNA"/>
</dbReference>
<accession>A0A3N4MA97</accession>
<protein>
    <submittedName>
        <fullName evidence="3">Glycosyltransferase</fullName>
    </submittedName>
</protein>
<dbReference type="SUPFAM" id="SSF53756">
    <property type="entry name" value="UDP-Glycosyltransferase/glycogen phosphorylase"/>
    <property type="match status" value="1"/>
</dbReference>
<comment type="caution">
    <text evidence="3">The sequence shown here is derived from an EMBL/GenBank/DDBJ whole genome shotgun (WGS) entry which is preliminary data.</text>
</comment>
<dbReference type="RefSeq" id="WP_120517201.1">
    <property type="nucleotide sequence ID" value="NZ_RMBX01000007.1"/>
</dbReference>
<keyword evidence="1" id="KW-0328">Glycosyltransferase</keyword>
<reference evidence="4" key="1">
    <citation type="submission" date="2018-11" db="EMBL/GenBank/DDBJ databases">
        <title>Chitinophaga lutea sp.nov., isolate from arsenic contaminated soil.</title>
        <authorList>
            <person name="Zong Y."/>
        </authorList>
    </citation>
    <scope>NUCLEOTIDE SEQUENCE [LARGE SCALE GENOMIC DNA]</scope>
    <source>
        <strain evidence="4">YLT18</strain>
    </source>
</reference>
<keyword evidence="2 3" id="KW-0808">Transferase</keyword>
<proteinExistence type="predicted"/>
<dbReference type="CDD" id="cd03801">
    <property type="entry name" value="GT4_PimA-like"/>
    <property type="match status" value="1"/>
</dbReference>
<dbReference type="AlphaFoldDB" id="A0A3N4MA97"/>
<evidence type="ECO:0000313" key="3">
    <source>
        <dbReference type="EMBL" id="RPD40481.1"/>
    </source>
</evidence>
<keyword evidence="4" id="KW-1185">Reference proteome</keyword>
<dbReference type="OrthoDB" id="9815351at2"/>
<dbReference type="Gene3D" id="3.40.50.2000">
    <property type="entry name" value="Glycogen Phosphorylase B"/>
    <property type="match status" value="1"/>
</dbReference>
<gene>
    <name evidence="3" type="ORF">EG028_14340</name>
</gene>